<dbReference type="Gene3D" id="1.20.120.1600">
    <property type="match status" value="1"/>
</dbReference>
<dbReference type="EMBL" id="BAABIS010000001">
    <property type="protein sequence ID" value="GAA4867650.1"/>
    <property type="molecule type" value="Genomic_DNA"/>
</dbReference>
<dbReference type="GO" id="GO:0016787">
    <property type="term" value="F:hydrolase activity"/>
    <property type="evidence" value="ECO:0007669"/>
    <property type="project" value="UniProtKB-KW"/>
</dbReference>
<dbReference type="InterPro" id="IPR023214">
    <property type="entry name" value="HAD_sf"/>
</dbReference>
<dbReference type="Proteomes" id="UP001501752">
    <property type="component" value="Unassembled WGS sequence"/>
</dbReference>
<comment type="caution">
    <text evidence="4">The sequence shown here is derived from an EMBL/GenBank/DDBJ whole genome shotgun (WGS) entry which is preliminary data.</text>
</comment>
<name>A0ABP9E6P3_9ACTN</name>
<dbReference type="SUPFAM" id="SSF56784">
    <property type="entry name" value="HAD-like"/>
    <property type="match status" value="1"/>
</dbReference>
<keyword evidence="5" id="KW-1185">Reference proteome</keyword>
<evidence type="ECO:0000313" key="4">
    <source>
        <dbReference type="EMBL" id="GAA4867650.1"/>
    </source>
</evidence>
<dbReference type="InterPro" id="IPR006439">
    <property type="entry name" value="HAD-SF_hydro_IA"/>
</dbReference>
<organism evidence="4 5">
    <name type="scientific">Kitasatospora terrestris</name>
    <dbReference type="NCBI Taxonomy" id="258051"/>
    <lineage>
        <taxon>Bacteria</taxon>
        <taxon>Bacillati</taxon>
        <taxon>Actinomycetota</taxon>
        <taxon>Actinomycetes</taxon>
        <taxon>Kitasatosporales</taxon>
        <taxon>Streptomycetaceae</taxon>
        <taxon>Kitasatospora</taxon>
    </lineage>
</organism>
<dbReference type="Pfam" id="PF00702">
    <property type="entry name" value="Hydrolase"/>
    <property type="match status" value="1"/>
</dbReference>
<dbReference type="PANTHER" id="PTHR46470">
    <property type="entry name" value="N-ACYLNEURAMINATE-9-PHOSPHATASE"/>
    <property type="match status" value="1"/>
</dbReference>
<evidence type="ECO:0000256" key="3">
    <source>
        <dbReference type="ARBA" id="ARBA00022842"/>
    </source>
</evidence>
<accession>A0ABP9E6P3</accession>
<comment type="cofactor">
    <cofactor evidence="1">
        <name>Mg(2+)</name>
        <dbReference type="ChEBI" id="CHEBI:18420"/>
    </cofactor>
</comment>
<dbReference type="SFLD" id="SFLDS00003">
    <property type="entry name" value="Haloacid_Dehalogenase"/>
    <property type="match status" value="1"/>
</dbReference>
<dbReference type="Gene3D" id="3.40.50.1000">
    <property type="entry name" value="HAD superfamily/HAD-like"/>
    <property type="match status" value="1"/>
</dbReference>
<dbReference type="InterPro" id="IPR051400">
    <property type="entry name" value="HAD-like_hydrolase"/>
</dbReference>
<evidence type="ECO:0000256" key="2">
    <source>
        <dbReference type="ARBA" id="ARBA00022801"/>
    </source>
</evidence>
<proteinExistence type="predicted"/>
<evidence type="ECO:0000256" key="1">
    <source>
        <dbReference type="ARBA" id="ARBA00001946"/>
    </source>
</evidence>
<gene>
    <name evidence="4" type="ORF">GCM10023235_52780</name>
</gene>
<dbReference type="InterPro" id="IPR036412">
    <property type="entry name" value="HAD-like_sf"/>
</dbReference>
<dbReference type="NCBIfam" id="TIGR01549">
    <property type="entry name" value="HAD-SF-IA-v1"/>
    <property type="match status" value="1"/>
</dbReference>
<dbReference type="NCBIfam" id="TIGR01509">
    <property type="entry name" value="HAD-SF-IA-v3"/>
    <property type="match status" value="1"/>
</dbReference>
<reference evidence="5" key="1">
    <citation type="journal article" date="2019" name="Int. J. Syst. Evol. Microbiol.">
        <title>The Global Catalogue of Microorganisms (GCM) 10K type strain sequencing project: providing services to taxonomists for standard genome sequencing and annotation.</title>
        <authorList>
            <consortium name="The Broad Institute Genomics Platform"/>
            <consortium name="The Broad Institute Genome Sequencing Center for Infectious Disease"/>
            <person name="Wu L."/>
            <person name="Ma J."/>
        </authorList>
    </citation>
    <scope>NUCLEOTIDE SEQUENCE [LARGE SCALE GENOMIC DNA]</scope>
    <source>
        <strain evidence="5">JCM 13006</strain>
    </source>
</reference>
<keyword evidence="2 4" id="KW-0378">Hydrolase</keyword>
<dbReference type="SFLD" id="SFLDG01129">
    <property type="entry name" value="C1.5:_HAD__Beta-PGM__Phosphata"/>
    <property type="match status" value="1"/>
</dbReference>
<dbReference type="PANTHER" id="PTHR46470:SF4">
    <property type="entry name" value="5-AMINO-6-(5-PHOSPHO-D-RIBITYLAMINO)URACIL PHOSPHATASE YIGB"/>
    <property type="match status" value="1"/>
</dbReference>
<evidence type="ECO:0000313" key="5">
    <source>
        <dbReference type="Proteomes" id="UP001501752"/>
    </source>
</evidence>
<dbReference type="RefSeq" id="WP_345699358.1">
    <property type="nucleotide sequence ID" value="NZ_BAABIS010000001.1"/>
</dbReference>
<sequence length="221" mass="23170">MPLTVAAVSFDADDTLWDFDSGFRPAMEHAVRRLREALGVARTPAELEAVREEMTLAMPGAGYAAARRASFVETVRRAGGAPGLGDAVYEEFVGVRAEATRLFPETREVLAELGARLPLALTTNGTADLAWFGLQDVFAVVTRGAECGVHKPDPGIYRVTAQRLAVPVGAVLHVGDHPLEDVDAARAAGMQAVLLDRTGAAAGAIDTLTALLDLVGGAGRP</sequence>
<keyword evidence="3" id="KW-0460">Magnesium</keyword>
<protein>
    <submittedName>
        <fullName evidence="4">HAD family hydrolase</fullName>
    </submittedName>
</protein>